<gene>
    <name evidence="2" type="ORF">IAA21_05285</name>
</gene>
<dbReference type="InterPro" id="IPR003741">
    <property type="entry name" value="LUD_dom"/>
</dbReference>
<dbReference type="PANTHER" id="PTHR36179">
    <property type="entry name" value="LUD_DOM DOMAIN-CONTAINING PROTEIN"/>
    <property type="match status" value="1"/>
</dbReference>
<dbReference type="AlphaFoldDB" id="A0A9D2DSG8"/>
<reference evidence="2" key="2">
    <citation type="submission" date="2021-04" db="EMBL/GenBank/DDBJ databases">
        <authorList>
            <person name="Gilroy R."/>
        </authorList>
    </citation>
    <scope>NUCLEOTIDE SEQUENCE</scope>
    <source>
        <strain evidence="2">14324</strain>
    </source>
</reference>
<accession>A0A9D2DSG8</accession>
<organism evidence="2 3">
    <name type="scientific">Candidatus Blautia faecigallinarum</name>
    <dbReference type="NCBI Taxonomy" id="2838488"/>
    <lineage>
        <taxon>Bacteria</taxon>
        <taxon>Bacillati</taxon>
        <taxon>Bacillota</taxon>
        <taxon>Clostridia</taxon>
        <taxon>Lachnospirales</taxon>
        <taxon>Lachnospiraceae</taxon>
        <taxon>Blautia</taxon>
    </lineage>
</organism>
<dbReference type="PANTHER" id="PTHR36179:SF2">
    <property type="entry name" value="LUD DOMAIN-CONTAINING PROTEIN"/>
    <property type="match status" value="1"/>
</dbReference>
<evidence type="ECO:0000313" key="3">
    <source>
        <dbReference type="Proteomes" id="UP000824041"/>
    </source>
</evidence>
<evidence type="ECO:0000259" key="1">
    <source>
        <dbReference type="Pfam" id="PF02589"/>
    </source>
</evidence>
<proteinExistence type="predicted"/>
<feature type="domain" description="LUD" evidence="1">
    <location>
        <begin position="15"/>
        <end position="204"/>
    </location>
</feature>
<name>A0A9D2DSG8_9FIRM</name>
<evidence type="ECO:0000313" key="2">
    <source>
        <dbReference type="EMBL" id="HIZ22195.1"/>
    </source>
</evidence>
<comment type="caution">
    <text evidence="2">The sequence shown here is derived from an EMBL/GenBank/DDBJ whole genome shotgun (WGS) entry which is preliminary data.</text>
</comment>
<reference evidence="2" key="1">
    <citation type="journal article" date="2021" name="PeerJ">
        <title>Extensive microbial diversity within the chicken gut microbiome revealed by metagenomics and culture.</title>
        <authorList>
            <person name="Gilroy R."/>
            <person name="Ravi A."/>
            <person name="Getino M."/>
            <person name="Pursley I."/>
            <person name="Horton D.L."/>
            <person name="Alikhan N.F."/>
            <person name="Baker D."/>
            <person name="Gharbi K."/>
            <person name="Hall N."/>
            <person name="Watson M."/>
            <person name="Adriaenssens E.M."/>
            <person name="Foster-Nyarko E."/>
            <person name="Jarju S."/>
            <person name="Secka A."/>
            <person name="Antonio M."/>
            <person name="Oren A."/>
            <person name="Chaudhuri R.R."/>
            <person name="La Ragione R."/>
            <person name="Hildebrand F."/>
            <person name="Pallen M.J."/>
        </authorList>
    </citation>
    <scope>NUCLEOTIDE SEQUENCE</scope>
    <source>
        <strain evidence="2">14324</strain>
    </source>
</reference>
<protein>
    <submittedName>
        <fullName evidence="2">Lactate utilization protein</fullName>
    </submittedName>
</protein>
<dbReference type="Proteomes" id="UP000824041">
    <property type="component" value="Unassembled WGS sequence"/>
</dbReference>
<dbReference type="Pfam" id="PF02589">
    <property type="entry name" value="LUD_dom"/>
    <property type="match status" value="1"/>
</dbReference>
<dbReference type="EMBL" id="DXBU01000073">
    <property type="protein sequence ID" value="HIZ22195.1"/>
    <property type="molecule type" value="Genomic_DNA"/>
</dbReference>
<sequence>MSYIKESREKAAASLEKAFTRRNMKFYYCPTIEEAKAQVLSMIPEGSSVSWGGSESMEEAGIIQAVREGSYDAIDRKSAKTPEESRALYGKIVCCDYFLTSTNAFTKDGELINIDGAANRVACISHGPANVIVLASMDKMCASVEDAVRRVRTLASPPNAIRVKAQTPCAKTGVCADCLSPDCICCQILVTRFSRVPGRIQVVLCGEKLGF</sequence>